<dbReference type="EC" id="1.7.1.4" evidence="8"/>
<gene>
    <name evidence="8" type="primary">nirD</name>
    <name evidence="8" type="ordered locus">GBAA_2145</name>
</gene>
<dbReference type="Proteomes" id="UP000000594">
    <property type="component" value="Chromosome"/>
</dbReference>
<dbReference type="NCBIfam" id="TIGR02378">
    <property type="entry name" value="nirD_assim_sml"/>
    <property type="match status" value="1"/>
</dbReference>
<evidence type="ECO:0000313" key="8">
    <source>
        <dbReference type="EMBL" id="AAT31263.1"/>
    </source>
</evidence>
<accession>Q81RA5</accession>
<name>A0A6H3ADH9_BACAN</name>
<dbReference type="CDD" id="cd03530">
    <property type="entry name" value="Rieske_NirD_small_Bacillus"/>
    <property type="match status" value="1"/>
</dbReference>
<dbReference type="GO" id="GO:0008942">
    <property type="term" value="F:nitrite reductase [NAD(P)H] activity"/>
    <property type="evidence" value="ECO:0007669"/>
    <property type="project" value="UniProtKB-EC"/>
</dbReference>
<feature type="domain" description="Rieske" evidence="7">
    <location>
        <begin position="8"/>
        <end position="103"/>
    </location>
</feature>
<dbReference type="SUPFAM" id="SSF50022">
    <property type="entry name" value="ISP domain"/>
    <property type="match status" value="1"/>
</dbReference>
<accession>A0A6H3ADH9</accession>
<keyword evidence="3 8" id="KW-0560">Oxidoreductase</keyword>
<dbReference type="PROSITE" id="PS51296">
    <property type="entry name" value="RIESKE"/>
    <property type="match status" value="1"/>
</dbReference>
<evidence type="ECO:0000256" key="6">
    <source>
        <dbReference type="ARBA" id="ARBA00023063"/>
    </source>
</evidence>
<reference evidence="8 9" key="1">
    <citation type="journal article" date="2009" name="J. Bacteriol.">
        <title>The complete genome sequence of Bacillus anthracis Ames 'Ancestor'.</title>
        <authorList>
            <person name="Ravel J."/>
            <person name="Jiang L."/>
            <person name="Stanley S.T."/>
            <person name="Wilson M.R."/>
            <person name="Decker R.S."/>
            <person name="Read T.D."/>
            <person name="Worsham P."/>
            <person name="Keim P.S."/>
            <person name="Salzberg S.L."/>
            <person name="Fraser-Liggett C.M."/>
            <person name="Rasko D.A."/>
        </authorList>
    </citation>
    <scope>NUCLEOTIDE SEQUENCE [LARGE SCALE GENOMIC DNA]</scope>
    <source>
        <strain evidence="9">Ames ancestor</strain>
    </source>
</reference>
<keyword evidence="5" id="KW-0411">Iron-sulfur</keyword>
<dbReference type="InterPro" id="IPR012748">
    <property type="entry name" value="Rieske-like_NirD"/>
</dbReference>
<sequence>MIQTKDKIKVMRAEDLPIQIGKEVQMKGMSIALFRLSNGDIRAVENRCPHKNGPLAEGIVSGEFVFCPLHDWKISLLTGEVQKPDDGCIQTYEVEVINGDIYIYICNLQKEASPLASF</sequence>
<dbReference type="GO" id="GO:0016705">
    <property type="term" value="F:oxidoreductase activity, acting on paired donors, with incorporation or reduction of molecular oxygen"/>
    <property type="evidence" value="ECO:0007669"/>
    <property type="project" value="UniProtKB-ARBA"/>
</dbReference>
<accession>E9R1R3</accession>
<accession>E9R1R2</accession>
<keyword evidence="4" id="KW-0408">Iron</keyword>
<keyword evidence="1" id="KW-0001">2Fe-2S</keyword>
<dbReference type="Pfam" id="PF00355">
    <property type="entry name" value="Rieske"/>
    <property type="match status" value="1"/>
</dbReference>
<evidence type="ECO:0000313" key="9">
    <source>
        <dbReference type="Proteomes" id="UP000000594"/>
    </source>
</evidence>
<dbReference type="GO" id="GO:0004497">
    <property type="term" value="F:monooxygenase activity"/>
    <property type="evidence" value="ECO:0007669"/>
    <property type="project" value="UniProtKB-ARBA"/>
</dbReference>
<accession>Q6HZH9</accession>
<keyword evidence="2" id="KW-0479">Metal-binding</keyword>
<proteinExistence type="predicted"/>
<evidence type="ECO:0000256" key="5">
    <source>
        <dbReference type="ARBA" id="ARBA00023014"/>
    </source>
</evidence>
<accession>A0A2P0HDG5</accession>
<keyword evidence="9" id="KW-1185">Reference proteome</keyword>
<keyword evidence="6" id="KW-0534">Nitrate assimilation</keyword>
<dbReference type="OMA" id="CPLHNWT"/>
<dbReference type="FunFam" id="2.102.10.10:FF:000013">
    <property type="entry name" value="Nitrite reductase [NAD(P)H], small subunit"/>
    <property type="match status" value="1"/>
</dbReference>
<evidence type="ECO:0000256" key="3">
    <source>
        <dbReference type="ARBA" id="ARBA00023002"/>
    </source>
</evidence>
<dbReference type="OrthoDB" id="593800at2"/>
<dbReference type="RefSeq" id="WP_000616672.1">
    <property type="nucleotide sequence ID" value="NZ_AP014833.1"/>
</dbReference>
<dbReference type="EMBL" id="AE017334">
    <property type="protein sequence ID" value="AAT31263.1"/>
    <property type="molecule type" value="Genomic_DNA"/>
</dbReference>
<evidence type="ECO:0000259" key="7">
    <source>
        <dbReference type="PROSITE" id="PS51296"/>
    </source>
</evidence>
<dbReference type="PATRIC" id="fig|1392.232.peg.3821"/>
<dbReference type="GO" id="GO:0046872">
    <property type="term" value="F:metal ion binding"/>
    <property type="evidence" value="ECO:0007669"/>
    <property type="project" value="UniProtKB-KW"/>
</dbReference>
<organism evidence="8 9">
    <name type="scientific">Bacillus anthracis</name>
    <name type="common">anthrax bacterium</name>
    <dbReference type="NCBI Taxonomy" id="1392"/>
    <lineage>
        <taxon>Bacteria</taxon>
        <taxon>Bacillati</taxon>
        <taxon>Bacillota</taxon>
        <taxon>Bacilli</taxon>
        <taxon>Bacillales</taxon>
        <taxon>Bacillaceae</taxon>
        <taxon>Bacillus</taxon>
        <taxon>Bacillus cereus group</taxon>
    </lineage>
</organism>
<dbReference type="KEGG" id="bar:GBAA_2145"/>
<evidence type="ECO:0000256" key="1">
    <source>
        <dbReference type="ARBA" id="ARBA00022714"/>
    </source>
</evidence>
<dbReference type="GeneID" id="45022056"/>
<evidence type="ECO:0000256" key="2">
    <source>
        <dbReference type="ARBA" id="ARBA00022723"/>
    </source>
</evidence>
<dbReference type="Gene3D" id="2.102.10.10">
    <property type="entry name" value="Rieske [2Fe-2S] iron-sulphur domain"/>
    <property type="match status" value="1"/>
</dbReference>
<dbReference type="PANTHER" id="PTHR21496:SF23">
    <property type="entry name" value="3-PHENYLPROPIONATE_CINNAMIC ACID DIOXYGENASE FERREDOXIN SUBUNIT"/>
    <property type="match status" value="1"/>
</dbReference>
<accession>Q6KTG8</accession>
<evidence type="ECO:0000256" key="4">
    <source>
        <dbReference type="ARBA" id="ARBA00023004"/>
    </source>
</evidence>
<dbReference type="InterPro" id="IPR036922">
    <property type="entry name" value="Rieske_2Fe-2S_sf"/>
</dbReference>
<dbReference type="AlphaFoldDB" id="A0A6H3ADH9"/>
<dbReference type="PANTHER" id="PTHR21496">
    <property type="entry name" value="FERREDOXIN-RELATED"/>
    <property type="match status" value="1"/>
</dbReference>
<dbReference type="InterPro" id="IPR017941">
    <property type="entry name" value="Rieske_2Fe-2S"/>
</dbReference>
<dbReference type="GO" id="GO:0042128">
    <property type="term" value="P:nitrate assimilation"/>
    <property type="evidence" value="ECO:0007669"/>
    <property type="project" value="UniProtKB-KW"/>
</dbReference>
<protein>
    <submittedName>
        <fullName evidence="8">Nitrite reductase [NAD(P)H], small subunit</fullName>
        <ecNumber evidence="8">1.7.1.4</ecNumber>
    </submittedName>
</protein>
<dbReference type="GO" id="GO:0051537">
    <property type="term" value="F:2 iron, 2 sulfur cluster binding"/>
    <property type="evidence" value="ECO:0007669"/>
    <property type="project" value="UniProtKB-KW"/>
</dbReference>